<evidence type="ECO:0000313" key="1">
    <source>
        <dbReference type="EMBL" id="SEI84995.1"/>
    </source>
</evidence>
<keyword evidence="2" id="KW-1185">Reference proteome</keyword>
<reference evidence="2" key="1">
    <citation type="submission" date="2016-10" db="EMBL/GenBank/DDBJ databases">
        <authorList>
            <person name="Varghese N."/>
            <person name="Submissions S."/>
        </authorList>
    </citation>
    <scope>NUCLEOTIDE SEQUENCE [LARGE SCALE GENOMIC DNA]</scope>
    <source>
        <strain evidence="2">IBRC-M 10761</strain>
    </source>
</reference>
<proteinExistence type="predicted"/>
<evidence type="ECO:0000313" key="2">
    <source>
        <dbReference type="Proteomes" id="UP000199403"/>
    </source>
</evidence>
<protein>
    <submittedName>
        <fullName evidence="1">Baseplate J-like protein</fullName>
    </submittedName>
</protein>
<dbReference type="STRING" id="1416801.SAMN05192553_101531"/>
<dbReference type="EMBL" id="FNZH01000001">
    <property type="protein sequence ID" value="SEI84995.1"/>
    <property type="molecule type" value="Genomic_DNA"/>
</dbReference>
<gene>
    <name evidence="1" type="ORF">SAMN05192553_101531</name>
</gene>
<dbReference type="AlphaFoldDB" id="A0A1H6U9U7"/>
<dbReference type="OrthoDB" id="9762853at2"/>
<name>A0A1H6U9U7_9BACT</name>
<dbReference type="RefSeq" id="WP_143057531.1">
    <property type="nucleotide sequence ID" value="NZ_FNZH01000001.1"/>
</dbReference>
<accession>A0A1H6U9U7</accession>
<sequence>MQPENLNILRILWRKGRSREDREQPDLNPDSLDLMALDVEDWIFFAHNFAQFIPFLPVSGSGQPVHTWQVFFSELLDIADVPQKGTRAYEVLKANLRDKLAAFSESGNLAPQLTVLVAFLELLEYSRKRMNGIGKRHLDFYYRSVLNLPNKAAAPDEAFVVVEVAKNQPVHLPIGTAFDGGKDEKGLSRHYRTVTEFSANRAQVVQVKNRFADGRSKQVKVSQVANSLDGTGASFLRSNQGWWPFGHTLADKDWPALPNASFGFGLAAAVLWSSDAADRYLSFEFEFKKNLPFQGTDADVAQLFSCHCTGAKEWISLSPSNHPKQGMVCSVAANRLVVVLYLPKSLGPLTAPQEAIHGPSPGGGDPLIWFDLKCASKKAYDWIKGLSETALQKINLTTRNTSIRQPTLESDLGVINASKPFQPFGSIPRKGSSWYIRYPDWEKKSPSKVTVRGTWSNTPEDFKEWYFGYRNLGNDYLSKDSYLAQHFRTVSAATPPVKTLLWQPSGLKAPLLANQIVVNTDPPNLLVESEAFFSAAVSVGDGQSWTTYLPSETLLEKKSGSFVLESEINSKPGETSMPASGGVKFTLLQSFLHELFPRLYALAMASDQPETPIPNEPYTPLLENLEISFDTQHSFSLSAEESGELSLFHRDDFGYFEDAMERDASAILEEKYLLAFPGVGGELFLGIKDLQKNQQLSLLFQVLEGSENPSNAGSAQESSLQWKVLTGNRWQLLTKEQIVSNQTQNFLRSGILVVSLPEGAFDSHDRMSRDLVWIKVHSSAPFDASSRMLGVYTQAVKTRFENRGNDLAHLKHGLPAESIGKMVERKAGIKSVYQPFNSVGGKAEESDRAFYTRVSERLRHKNRAVSLWDYEQLVLQEFPEVYRVKCLNHSTPDSFLAPGKVLLVVVPDTVNKNVFDVFKPTLSGAQLAAIASFLRLKTAPQVQLEVINPVYEEIKVKVQVRFKPGLDAAHYLNEMEKALIGFLSPWTTGDRQAIDFSSYVNRSGLIYFFEKLDYVDFIQQPVLYKNGVEIKEDLFPKSPLHILVSAKSHDISLYEMS</sequence>
<dbReference type="Proteomes" id="UP000199403">
    <property type="component" value="Unassembled WGS sequence"/>
</dbReference>
<organism evidence="1 2">
    <name type="scientific">Cyclobacterium xiamenense</name>
    <dbReference type="NCBI Taxonomy" id="1297121"/>
    <lineage>
        <taxon>Bacteria</taxon>
        <taxon>Pseudomonadati</taxon>
        <taxon>Bacteroidota</taxon>
        <taxon>Cytophagia</taxon>
        <taxon>Cytophagales</taxon>
        <taxon>Cyclobacteriaceae</taxon>
        <taxon>Cyclobacterium</taxon>
    </lineage>
</organism>